<evidence type="ECO:0000313" key="1">
    <source>
        <dbReference type="EMBL" id="KAJ7543065.1"/>
    </source>
</evidence>
<reference evidence="2" key="1">
    <citation type="journal article" date="2024" name="Proc. Natl. Acad. Sci. U.S.A.">
        <title>Extraordinary preservation of gene collinearity over three hundred million years revealed in homosporous lycophytes.</title>
        <authorList>
            <person name="Li C."/>
            <person name="Wickell D."/>
            <person name="Kuo L.Y."/>
            <person name="Chen X."/>
            <person name="Nie B."/>
            <person name="Liao X."/>
            <person name="Peng D."/>
            <person name="Ji J."/>
            <person name="Jenkins J."/>
            <person name="Williams M."/>
            <person name="Shu S."/>
            <person name="Plott C."/>
            <person name="Barry K."/>
            <person name="Rajasekar S."/>
            <person name="Grimwood J."/>
            <person name="Han X."/>
            <person name="Sun S."/>
            <person name="Hou Z."/>
            <person name="He W."/>
            <person name="Dai G."/>
            <person name="Sun C."/>
            <person name="Schmutz J."/>
            <person name="Leebens-Mack J.H."/>
            <person name="Li F.W."/>
            <person name="Wang L."/>
        </authorList>
    </citation>
    <scope>NUCLEOTIDE SEQUENCE [LARGE SCALE GENOMIC DNA]</scope>
    <source>
        <strain evidence="2">cv. PW_Plant_1</strain>
    </source>
</reference>
<sequence length="165" mass="18708">MHSYALRVNTAVTLAIMVLAVLCSFVSLSDHFHASSPHVHLEVLSIDAFQRQKAGNDEVWLTLNISADFSSVFSWNTKQLFIFVAAEYVTPKNVVNQVSLWDAILVSKNHAKFSIKTRNKYSFVDQGNNLRGSDFNLTMYWHVMPLTGAMYTEKQVFSGFRLPTE</sequence>
<evidence type="ECO:0000313" key="2">
    <source>
        <dbReference type="Proteomes" id="UP001162992"/>
    </source>
</evidence>
<proteinExistence type="predicted"/>
<organism evidence="1 2">
    <name type="scientific">Diphasiastrum complanatum</name>
    <name type="common">Issler's clubmoss</name>
    <name type="synonym">Lycopodium complanatum</name>
    <dbReference type="NCBI Taxonomy" id="34168"/>
    <lineage>
        <taxon>Eukaryota</taxon>
        <taxon>Viridiplantae</taxon>
        <taxon>Streptophyta</taxon>
        <taxon>Embryophyta</taxon>
        <taxon>Tracheophyta</taxon>
        <taxon>Lycopodiopsida</taxon>
        <taxon>Lycopodiales</taxon>
        <taxon>Lycopodiaceae</taxon>
        <taxon>Lycopodioideae</taxon>
        <taxon>Diphasiastrum</taxon>
    </lineage>
</organism>
<dbReference type="Proteomes" id="UP001162992">
    <property type="component" value="Chromosome 9"/>
</dbReference>
<keyword evidence="2" id="KW-1185">Reference proteome</keyword>
<comment type="caution">
    <text evidence="1">The sequence shown here is derived from an EMBL/GenBank/DDBJ whole genome shotgun (WGS) entry which is preliminary data.</text>
</comment>
<name>A0ACC2CMA1_DIPCM</name>
<gene>
    <name evidence="1" type="ORF">O6H91_09G023800</name>
</gene>
<protein>
    <submittedName>
        <fullName evidence="1">Uncharacterized protein</fullName>
    </submittedName>
</protein>
<accession>A0ACC2CMA1</accession>
<dbReference type="EMBL" id="CM055100">
    <property type="protein sequence ID" value="KAJ7543065.1"/>
    <property type="molecule type" value="Genomic_DNA"/>
</dbReference>